<dbReference type="Proteomes" id="UP001596333">
    <property type="component" value="Unassembled WGS sequence"/>
</dbReference>
<dbReference type="HAMAP" id="MF_01385">
    <property type="entry name" value="UreF"/>
    <property type="match status" value="1"/>
</dbReference>
<dbReference type="InterPro" id="IPR038277">
    <property type="entry name" value="UreF_sf"/>
</dbReference>
<reference evidence="3 4" key="1">
    <citation type="journal article" date="2019" name="Int. J. Syst. Evol. Microbiol.">
        <title>The Global Catalogue of Microorganisms (GCM) 10K type strain sequencing project: providing services to taxonomists for standard genome sequencing and annotation.</title>
        <authorList>
            <consortium name="The Broad Institute Genomics Platform"/>
            <consortium name="The Broad Institute Genome Sequencing Center for Infectious Disease"/>
            <person name="Wu L."/>
            <person name="Ma J."/>
        </authorList>
    </citation>
    <scope>NUCLEOTIDE SEQUENCE [LARGE SCALE GENOMIC DNA]</scope>
    <source>
        <strain evidence="3 4">Y73</strain>
    </source>
</reference>
<dbReference type="Gene3D" id="1.10.4190.10">
    <property type="entry name" value="Urease accessory protein UreF"/>
    <property type="match status" value="1"/>
</dbReference>
<evidence type="ECO:0000256" key="1">
    <source>
        <dbReference type="ARBA" id="ARBA00022988"/>
    </source>
</evidence>
<organism evidence="3 4">
    <name type="scientific">Halorubrum trueperi</name>
    <dbReference type="NCBI Taxonomy" id="2004704"/>
    <lineage>
        <taxon>Archaea</taxon>
        <taxon>Methanobacteriati</taxon>
        <taxon>Methanobacteriota</taxon>
        <taxon>Stenosarchaea group</taxon>
        <taxon>Halobacteria</taxon>
        <taxon>Halobacteriales</taxon>
        <taxon>Haloferacaceae</taxon>
        <taxon>Halorubrum</taxon>
    </lineage>
</organism>
<gene>
    <name evidence="3" type="ORF">ACFQEY_00580</name>
</gene>
<name>A0ABD5UE84_9EURY</name>
<dbReference type="Pfam" id="PF01730">
    <property type="entry name" value="UreF"/>
    <property type="match status" value="1"/>
</dbReference>
<dbReference type="EMBL" id="JBHSXI010000001">
    <property type="protein sequence ID" value="MFC6887553.1"/>
    <property type="molecule type" value="Genomic_DNA"/>
</dbReference>
<evidence type="ECO:0000256" key="2">
    <source>
        <dbReference type="ARBA" id="ARBA00023186"/>
    </source>
</evidence>
<dbReference type="AlphaFoldDB" id="A0ABD5UE84"/>
<evidence type="ECO:0000313" key="4">
    <source>
        <dbReference type="Proteomes" id="UP001596333"/>
    </source>
</evidence>
<proteinExistence type="inferred from homology"/>
<keyword evidence="2" id="KW-0143">Chaperone</keyword>
<evidence type="ECO:0000313" key="3">
    <source>
        <dbReference type="EMBL" id="MFC6887553.1"/>
    </source>
</evidence>
<dbReference type="RefSeq" id="WP_379763725.1">
    <property type="nucleotide sequence ID" value="NZ_JBHSXI010000001.1"/>
</dbReference>
<keyword evidence="1" id="KW-0996">Nickel insertion</keyword>
<sequence length="257" mass="26550">MNADAFLTAMRLSDSMLPVGTYTASYGVEQYINEGEIETAGQLGDLVAGYLRGVIGPAEVVALGHAHRSAAAGDLDGVLAADERLGATTLPAEFRDSSTKAGGKLLDLLAEADGGSVDGPVAGVDGKPSGEDADRPIAGIAVEGVVADYAAARDDGRTDGHYPVALGVVCQRAGIGVREAALVSAYASVAGLLAAAQRLGRFGHTAIQSQLAELFPVIEEVCDRYHDAELDAMCSFAPLADVMGMSHERADRRLFMS</sequence>
<dbReference type="PANTHER" id="PTHR33620:SF1">
    <property type="entry name" value="UREASE ACCESSORY PROTEIN F"/>
    <property type="match status" value="1"/>
</dbReference>
<accession>A0ABD5UE84</accession>
<dbReference type="PIRSF" id="PIRSF009467">
    <property type="entry name" value="Ureas_acces_UreF"/>
    <property type="match status" value="1"/>
</dbReference>
<comment type="caution">
    <text evidence="3">The sequence shown here is derived from an EMBL/GenBank/DDBJ whole genome shotgun (WGS) entry which is preliminary data.</text>
</comment>
<dbReference type="PANTHER" id="PTHR33620">
    <property type="entry name" value="UREASE ACCESSORY PROTEIN F"/>
    <property type="match status" value="1"/>
</dbReference>
<dbReference type="InterPro" id="IPR002639">
    <property type="entry name" value="UreF"/>
</dbReference>
<keyword evidence="4" id="KW-1185">Reference proteome</keyword>
<protein>
    <submittedName>
        <fullName evidence="3">Urease accessory protein UreF</fullName>
    </submittedName>
</protein>